<dbReference type="GO" id="GO:0046872">
    <property type="term" value="F:metal ion binding"/>
    <property type="evidence" value="ECO:0007669"/>
    <property type="project" value="UniProtKB-KW"/>
</dbReference>
<dbReference type="PROSITE" id="PS51296">
    <property type="entry name" value="RIESKE"/>
    <property type="match status" value="1"/>
</dbReference>
<evidence type="ECO:0000256" key="3">
    <source>
        <dbReference type="ARBA" id="ARBA00023004"/>
    </source>
</evidence>
<dbReference type="PANTHER" id="PTHR21496">
    <property type="entry name" value="FERREDOXIN-RELATED"/>
    <property type="match status" value="1"/>
</dbReference>
<accession>A0A7S2E4G7</accession>
<dbReference type="EMBL" id="HBGV01002124">
    <property type="protein sequence ID" value="CAD9471089.1"/>
    <property type="molecule type" value="Transcribed_RNA"/>
</dbReference>
<keyword evidence="2" id="KW-0479">Metal-binding</keyword>
<keyword evidence="1" id="KW-0001">2Fe-2S</keyword>
<dbReference type="AlphaFoldDB" id="A0A7S2E4G7"/>
<dbReference type="InterPro" id="IPR036922">
    <property type="entry name" value="Rieske_2Fe-2S_sf"/>
</dbReference>
<evidence type="ECO:0000313" key="8">
    <source>
        <dbReference type="EMBL" id="CAD9471089.1"/>
    </source>
</evidence>
<dbReference type="SUPFAM" id="SSF50022">
    <property type="entry name" value="ISP domain"/>
    <property type="match status" value="1"/>
</dbReference>
<keyword evidence="6" id="KW-0732">Signal</keyword>
<feature type="signal peptide" evidence="6">
    <location>
        <begin position="1"/>
        <end position="26"/>
    </location>
</feature>
<evidence type="ECO:0000256" key="5">
    <source>
        <dbReference type="ARBA" id="ARBA00034078"/>
    </source>
</evidence>
<sequence length="225" mass="24014">MTHRLSIALSLATLCISSHLMMYASSYVVTNSFATRRSTMTMRKGRPSLKKTINAGLSGSPSKVKPMGGDEVIAAPAGTRTNWVPVAGITSMKDLPQEENVVKLVDTKAPTLMNGATNPTGAVAIINYEGKTYCFSSSCSSCQIPLTKAKVLPPNDETDNKDPRLVCDFCKATYNIRTGEVLEDAGEKGFVGGIVSGLISSKGKVPLPTYDLGEQNGKVFINLPY</sequence>
<feature type="chain" id="PRO_5031286293" description="Rieske domain-containing protein" evidence="6">
    <location>
        <begin position="27"/>
        <end position="225"/>
    </location>
</feature>
<keyword evidence="4" id="KW-0411">Iron-sulfur</keyword>
<evidence type="ECO:0000256" key="4">
    <source>
        <dbReference type="ARBA" id="ARBA00023014"/>
    </source>
</evidence>
<evidence type="ECO:0000259" key="7">
    <source>
        <dbReference type="PROSITE" id="PS51296"/>
    </source>
</evidence>
<evidence type="ECO:0000256" key="6">
    <source>
        <dbReference type="SAM" id="SignalP"/>
    </source>
</evidence>
<name>A0A7S2E4G7_9STRA</name>
<keyword evidence="3" id="KW-0408">Iron</keyword>
<comment type="cofactor">
    <cofactor evidence="5">
        <name>[2Fe-2S] cluster</name>
        <dbReference type="ChEBI" id="CHEBI:190135"/>
    </cofactor>
</comment>
<protein>
    <recommendedName>
        <fullName evidence="7">Rieske domain-containing protein</fullName>
    </recommendedName>
</protein>
<feature type="domain" description="Rieske" evidence="7">
    <location>
        <begin position="99"/>
        <end position="221"/>
    </location>
</feature>
<organism evidence="8">
    <name type="scientific">Helicotheca tamesis</name>
    <dbReference type="NCBI Taxonomy" id="374047"/>
    <lineage>
        <taxon>Eukaryota</taxon>
        <taxon>Sar</taxon>
        <taxon>Stramenopiles</taxon>
        <taxon>Ochrophyta</taxon>
        <taxon>Bacillariophyta</taxon>
        <taxon>Mediophyceae</taxon>
        <taxon>Lithodesmiophycidae</taxon>
        <taxon>Lithodesmiales</taxon>
        <taxon>Lithodesmiaceae</taxon>
        <taxon>Helicotheca</taxon>
    </lineage>
</organism>
<reference evidence="8" key="1">
    <citation type="submission" date="2021-01" db="EMBL/GenBank/DDBJ databases">
        <authorList>
            <person name="Corre E."/>
            <person name="Pelletier E."/>
            <person name="Niang G."/>
            <person name="Scheremetjew M."/>
            <person name="Finn R."/>
            <person name="Kale V."/>
            <person name="Holt S."/>
            <person name="Cochrane G."/>
            <person name="Meng A."/>
            <person name="Brown T."/>
            <person name="Cohen L."/>
        </authorList>
    </citation>
    <scope>NUCLEOTIDE SEQUENCE</scope>
    <source>
        <strain evidence="8">CCMP826</strain>
    </source>
</reference>
<dbReference type="InterPro" id="IPR017941">
    <property type="entry name" value="Rieske_2Fe-2S"/>
</dbReference>
<evidence type="ECO:0000256" key="2">
    <source>
        <dbReference type="ARBA" id="ARBA00022723"/>
    </source>
</evidence>
<dbReference type="PANTHER" id="PTHR21496:SF0">
    <property type="entry name" value="RIESKE DOMAIN-CONTAINING PROTEIN"/>
    <property type="match status" value="1"/>
</dbReference>
<proteinExistence type="predicted"/>
<dbReference type="GO" id="GO:0051537">
    <property type="term" value="F:2 iron, 2 sulfur cluster binding"/>
    <property type="evidence" value="ECO:0007669"/>
    <property type="project" value="UniProtKB-KW"/>
</dbReference>
<gene>
    <name evidence="8" type="ORF">HTAM1171_LOCUS1302</name>
</gene>
<dbReference type="Gene3D" id="2.102.10.10">
    <property type="entry name" value="Rieske [2Fe-2S] iron-sulphur domain"/>
    <property type="match status" value="1"/>
</dbReference>
<evidence type="ECO:0000256" key="1">
    <source>
        <dbReference type="ARBA" id="ARBA00022714"/>
    </source>
</evidence>